<feature type="domain" description="Peptidase S9 prolyl oligopeptidase catalytic" evidence="2">
    <location>
        <begin position="251"/>
        <end position="331"/>
    </location>
</feature>
<dbReference type="GO" id="GO:0006508">
    <property type="term" value="P:proteolysis"/>
    <property type="evidence" value="ECO:0007669"/>
    <property type="project" value="InterPro"/>
</dbReference>
<evidence type="ECO:0000313" key="4">
    <source>
        <dbReference type="EMBL" id="OZJ06313.1"/>
    </source>
</evidence>
<organism evidence="4 5">
    <name type="scientific">Bifiguratus adelaidae</name>
    <dbReference type="NCBI Taxonomy" id="1938954"/>
    <lineage>
        <taxon>Eukaryota</taxon>
        <taxon>Fungi</taxon>
        <taxon>Fungi incertae sedis</taxon>
        <taxon>Mucoromycota</taxon>
        <taxon>Mucoromycotina</taxon>
        <taxon>Endogonomycetes</taxon>
        <taxon>Endogonales</taxon>
        <taxon>Endogonales incertae sedis</taxon>
        <taxon>Bifiguratus</taxon>
    </lineage>
</organism>
<dbReference type="InterPro" id="IPR050300">
    <property type="entry name" value="GDXG_lipolytic_enzyme"/>
</dbReference>
<dbReference type="PANTHER" id="PTHR48081:SF3">
    <property type="entry name" value="ALPHA_BETA HYDROLASE FOLD-3 DOMAIN-CONTAINING PROTEIN"/>
    <property type="match status" value="1"/>
</dbReference>
<keyword evidence="5" id="KW-1185">Reference proteome</keyword>
<dbReference type="Gene3D" id="3.40.50.1820">
    <property type="entry name" value="alpha/beta hydrolase"/>
    <property type="match status" value="1"/>
</dbReference>
<evidence type="ECO:0000256" key="1">
    <source>
        <dbReference type="ARBA" id="ARBA00022801"/>
    </source>
</evidence>
<dbReference type="OrthoDB" id="408631at2759"/>
<evidence type="ECO:0000313" key="5">
    <source>
        <dbReference type="Proteomes" id="UP000242875"/>
    </source>
</evidence>
<dbReference type="Pfam" id="PF00326">
    <property type="entry name" value="Peptidase_S9"/>
    <property type="match status" value="1"/>
</dbReference>
<sequence length="332" mass="36794">MARQMPAYSTYDFVYKTVSNLDLKITFFLPDTPSSGPRPLCLYFHGGGLFTGTRFSWIPDWLKNDCLTRGYGLATAAYRLLPQVSGHEVIDDIVDAHAFVYTKANELLPSKPIDTDRIFVAGNSAGGYCATVVGAQASPRPKAVISVFGMLDIQGQWWNTPHPDAIIEGRKRAPDYKTRFLDVFESELVVAEVEVNQDPKWQPSNKAEELQQQRAGVLDEVIRNGNFGSILTHEPGLSAILAKGEPVPKKHQRVFPFIGVDRDYPPTVIIHGTDDSLVPVSDSEAFAKVLKESEVKHVFLTAPGDHGFDGQPSEEVYEKVLKKAMEFVDKAL</sequence>
<evidence type="ECO:0000259" key="3">
    <source>
        <dbReference type="Pfam" id="PF07859"/>
    </source>
</evidence>
<dbReference type="InterPro" id="IPR013094">
    <property type="entry name" value="AB_hydrolase_3"/>
</dbReference>
<dbReference type="InterPro" id="IPR001375">
    <property type="entry name" value="Peptidase_S9_cat"/>
</dbReference>
<dbReference type="PANTHER" id="PTHR48081">
    <property type="entry name" value="AB HYDROLASE SUPERFAMILY PROTEIN C4A8.06C"/>
    <property type="match status" value="1"/>
</dbReference>
<name>A0A261Y6U5_9FUNG</name>
<dbReference type="GO" id="GO:0008236">
    <property type="term" value="F:serine-type peptidase activity"/>
    <property type="evidence" value="ECO:0007669"/>
    <property type="project" value="InterPro"/>
</dbReference>
<dbReference type="AlphaFoldDB" id="A0A261Y6U5"/>
<dbReference type="InterPro" id="IPR029058">
    <property type="entry name" value="AB_hydrolase_fold"/>
</dbReference>
<comment type="caution">
    <text evidence="4">The sequence shown here is derived from an EMBL/GenBank/DDBJ whole genome shotgun (WGS) entry which is preliminary data.</text>
</comment>
<evidence type="ECO:0008006" key="6">
    <source>
        <dbReference type="Google" id="ProtNLM"/>
    </source>
</evidence>
<reference evidence="4 5" key="1">
    <citation type="journal article" date="2017" name="Mycologia">
        <title>Bifiguratus adelaidae, gen. et sp. nov., a new member of Mucoromycotina in endophytic and soil-dwelling habitats.</title>
        <authorList>
            <person name="Torres-Cruz T.J."/>
            <person name="Billingsley Tobias T.L."/>
            <person name="Almatruk M."/>
            <person name="Hesse C."/>
            <person name="Kuske C.R."/>
            <person name="Desiro A."/>
            <person name="Benucci G.M."/>
            <person name="Bonito G."/>
            <person name="Stajich J.E."/>
            <person name="Dunlap C."/>
            <person name="Arnold A.E."/>
            <person name="Porras-Alfaro A."/>
        </authorList>
    </citation>
    <scope>NUCLEOTIDE SEQUENCE [LARGE SCALE GENOMIC DNA]</scope>
    <source>
        <strain evidence="4 5">AZ0501</strain>
    </source>
</reference>
<evidence type="ECO:0000259" key="2">
    <source>
        <dbReference type="Pfam" id="PF00326"/>
    </source>
</evidence>
<feature type="domain" description="Alpha/beta hydrolase fold-3" evidence="3">
    <location>
        <begin position="42"/>
        <end position="153"/>
    </location>
</feature>
<accession>A0A261Y6U5</accession>
<dbReference type="EMBL" id="MVBO01000004">
    <property type="protein sequence ID" value="OZJ06313.1"/>
    <property type="molecule type" value="Genomic_DNA"/>
</dbReference>
<keyword evidence="1" id="KW-0378">Hydrolase</keyword>
<dbReference type="SUPFAM" id="SSF53474">
    <property type="entry name" value="alpha/beta-Hydrolases"/>
    <property type="match status" value="1"/>
</dbReference>
<protein>
    <recommendedName>
        <fullName evidence="6">Alpha/beta hydrolase fold-3 domain-containing protein</fullName>
    </recommendedName>
</protein>
<proteinExistence type="predicted"/>
<gene>
    <name evidence="4" type="ORF">BZG36_00728</name>
</gene>
<dbReference type="Proteomes" id="UP000242875">
    <property type="component" value="Unassembled WGS sequence"/>
</dbReference>
<dbReference type="Pfam" id="PF07859">
    <property type="entry name" value="Abhydrolase_3"/>
    <property type="match status" value="1"/>
</dbReference>